<dbReference type="AlphaFoldDB" id="A0A166CBA2"/>
<dbReference type="OMA" id="PHVDTDK"/>
<gene>
    <name evidence="1" type="ORF">DCAR_0313939</name>
</gene>
<name>A0A166CBA2_DAUCS</name>
<reference evidence="1" key="1">
    <citation type="journal article" date="2016" name="Nat. Genet.">
        <title>A high-quality carrot genome assembly provides new insights into carotenoid accumulation and asterid genome evolution.</title>
        <authorList>
            <person name="Iorizzo M."/>
            <person name="Ellison S."/>
            <person name="Senalik D."/>
            <person name="Zeng P."/>
            <person name="Satapoomin P."/>
            <person name="Huang J."/>
            <person name="Bowman M."/>
            <person name="Iovene M."/>
            <person name="Sanseverino W."/>
            <person name="Cavagnaro P."/>
            <person name="Yildiz M."/>
            <person name="Macko-Podgorni A."/>
            <person name="Moranska E."/>
            <person name="Grzebelus E."/>
            <person name="Grzebelus D."/>
            <person name="Ashrafi H."/>
            <person name="Zheng Z."/>
            <person name="Cheng S."/>
            <person name="Spooner D."/>
            <person name="Van Deynze A."/>
            <person name="Simon P."/>
        </authorList>
    </citation>
    <scope>NUCLEOTIDE SEQUENCE</scope>
    <source>
        <tissue evidence="1">Leaf</tissue>
    </source>
</reference>
<proteinExistence type="predicted"/>
<accession>A0A166CBA2</accession>
<dbReference type="Proteomes" id="UP000077755">
    <property type="component" value="Chromosome 3"/>
</dbReference>
<evidence type="ECO:0000313" key="1">
    <source>
        <dbReference type="EMBL" id="WOG94643.1"/>
    </source>
</evidence>
<protein>
    <submittedName>
        <fullName evidence="1">Uncharacterized protein</fullName>
    </submittedName>
</protein>
<evidence type="ECO:0000313" key="2">
    <source>
        <dbReference type="Proteomes" id="UP000077755"/>
    </source>
</evidence>
<keyword evidence="2" id="KW-1185">Reference proteome</keyword>
<dbReference type="Gramene" id="KZN03544">
    <property type="protein sequence ID" value="KZN03544"/>
    <property type="gene ID" value="DCAR_012300"/>
</dbReference>
<dbReference type="EMBL" id="CP093345">
    <property type="protein sequence ID" value="WOG94643.1"/>
    <property type="molecule type" value="Genomic_DNA"/>
</dbReference>
<organism evidence="1 2">
    <name type="scientific">Daucus carota subsp. sativus</name>
    <name type="common">Carrot</name>
    <dbReference type="NCBI Taxonomy" id="79200"/>
    <lineage>
        <taxon>Eukaryota</taxon>
        <taxon>Viridiplantae</taxon>
        <taxon>Streptophyta</taxon>
        <taxon>Embryophyta</taxon>
        <taxon>Tracheophyta</taxon>
        <taxon>Spermatophyta</taxon>
        <taxon>Magnoliopsida</taxon>
        <taxon>eudicotyledons</taxon>
        <taxon>Gunneridae</taxon>
        <taxon>Pentapetalae</taxon>
        <taxon>asterids</taxon>
        <taxon>campanulids</taxon>
        <taxon>Apiales</taxon>
        <taxon>Apiaceae</taxon>
        <taxon>Apioideae</taxon>
        <taxon>Scandiceae</taxon>
        <taxon>Daucinae</taxon>
        <taxon>Daucus</taxon>
        <taxon>Daucus sect. Daucus</taxon>
    </lineage>
</organism>
<reference evidence="1" key="2">
    <citation type="submission" date="2022-03" db="EMBL/GenBank/DDBJ databases">
        <title>Draft title - Genomic analysis of global carrot germplasm unveils the trajectory of domestication and the origin of high carotenoid orange carrot.</title>
        <authorList>
            <person name="Iorizzo M."/>
            <person name="Ellison S."/>
            <person name="Senalik D."/>
            <person name="Macko-Podgorni A."/>
            <person name="Grzebelus D."/>
            <person name="Bostan H."/>
            <person name="Rolling W."/>
            <person name="Curaba J."/>
            <person name="Simon P."/>
        </authorList>
    </citation>
    <scope>NUCLEOTIDE SEQUENCE</scope>
    <source>
        <tissue evidence="1">Leaf</tissue>
    </source>
</reference>
<sequence length="46" mass="5256">MADDGLPPPIRLMNFISEDQLEEAKRTRGARLEDGTAQRDRPLFEV</sequence>